<dbReference type="SUPFAM" id="SSF159594">
    <property type="entry name" value="XCC0632-like"/>
    <property type="match status" value="1"/>
</dbReference>
<dbReference type="Gene3D" id="3.40.50.10610">
    <property type="entry name" value="ABC-type transport auxiliary lipoprotein component"/>
    <property type="match status" value="1"/>
</dbReference>
<feature type="domain" description="ABC-type transport auxiliary lipoprotein component" evidence="2">
    <location>
        <begin position="61"/>
        <end position="226"/>
    </location>
</feature>
<name>A0ABW1U0B0_9BURK</name>
<feature type="transmembrane region" description="Helical" evidence="1">
    <location>
        <begin position="21"/>
        <end position="39"/>
    </location>
</feature>
<evidence type="ECO:0000259" key="2">
    <source>
        <dbReference type="Pfam" id="PF03886"/>
    </source>
</evidence>
<organism evidence="3 4">
    <name type="scientific">Polaromonas aquatica</name>
    <dbReference type="NCBI Taxonomy" id="332657"/>
    <lineage>
        <taxon>Bacteria</taxon>
        <taxon>Pseudomonadati</taxon>
        <taxon>Pseudomonadota</taxon>
        <taxon>Betaproteobacteria</taxon>
        <taxon>Burkholderiales</taxon>
        <taxon>Comamonadaceae</taxon>
        <taxon>Polaromonas</taxon>
    </lineage>
</organism>
<keyword evidence="4" id="KW-1185">Reference proteome</keyword>
<reference evidence="4" key="1">
    <citation type="journal article" date="2019" name="Int. J. Syst. Evol. Microbiol.">
        <title>The Global Catalogue of Microorganisms (GCM) 10K type strain sequencing project: providing services to taxonomists for standard genome sequencing and annotation.</title>
        <authorList>
            <consortium name="The Broad Institute Genomics Platform"/>
            <consortium name="The Broad Institute Genome Sequencing Center for Infectious Disease"/>
            <person name="Wu L."/>
            <person name="Ma J."/>
        </authorList>
    </citation>
    <scope>NUCLEOTIDE SEQUENCE [LARGE SCALE GENOMIC DNA]</scope>
    <source>
        <strain evidence="4">CCUG 39402</strain>
    </source>
</reference>
<dbReference type="EMBL" id="JBHSRS010000077">
    <property type="protein sequence ID" value="MFC6282437.1"/>
    <property type="molecule type" value="Genomic_DNA"/>
</dbReference>
<gene>
    <name evidence="3" type="ORF">ACFQND_14510</name>
</gene>
<evidence type="ECO:0000313" key="3">
    <source>
        <dbReference type="EMBL" id="MFC6282437.1"/>
    </source>
</evidence>
<accession>A0ABW1U0B0</accession>
<proteinExistence type="predicted"/>
<dbReference type="Pfam" id="PF03886">
    <property type="entry name" value="ABC_trans_aux"/>
    <property type="match status" value="1"/>
</dbReference>
<evidence type="ECO:0000313" key="4">
    <source>
        <dbReference type="Proteomes" id="UP001596270"/>
    </source>
</evidence>
<dbReference type="Proteomes" id="UP001596270">
    <property type="component" value="Unassembled WGS sequence"/>
</dbReference>
<dbReference type="RefSeq" id="WP_377413999.1">
    <property type="nucleotide sequence ID" value="NZ_JBHSRS010000077.1"/>
</dbReference>
<keyword evidence="3" id="KW-0449">Lipoprotein</keyword>
<comment type="caution">
    <text evidence="3">The sequence shown here is derived from an EMBL/GenBank/DDBJ whole genome shotgun (WGS) entry which is preliminary data.</text>
</comment>
<protein>
    <submittedName>
        <fullName evidence="3">ABC-type transport auxiliary lipoprotein family protein</fullName>
    </submittedName>
</protein>
<keyword evidence="1" id="KW-1133">Transmembrane helix</keyword>
<evidence type="ECO:0000256" key="1">
    <source>
        <dbReference type="SAM" id="Phobius"/>
    </source>
</evidence>
<keyword evidence="1" id="KW-0812">Transmembrane</keyword>
<keyword evidence="1" id="KW-0472">Membrane</keyword>
<sequence length="236" mass="25809">MFEKPKNAIDLIAGRAHGACATGYFCLVFALLAAFALAGCSGLPDKPTRALIYDFGPGPLATQQVTRQAPLPPLAIDDVSTSGGVLDNMAVLYRLAYVDEQQLRPYSQARWSMPPAQLVRQRLREQLSQRRVVFEAGERASLNRNQNPVLPLLLRLELQEFSQLFTAPDTSVGLIRMRATLMEVTPGGERLVGQRNVVVQRPATSGDATGGVRALTQATDAAIEEIDQWLQQLPAR</sequence>
<dbReference type="InterPro" id="IPR005586">
    <property type="entry name" value="ABC_trans_aux"/>
</dbReference>